<organism evidence="2">
    <name type="scientific">Phaeodactylum tricornutum</name>
    <name type="common">Diatom</name>
    <dbReference type="NCBI Taxonomy" id="2850"/>
    <lineage>
        <taxon>Eukaryota</taxon>
        <taxon>Sar</taxon>
        <taxon>Stramenopiles</taxon>
        <taxon>Ochrophyta</taxon>
        <taxon>Bacillariophyta</taxon>
        <taxon>Bacillariophyceae</taxon>
        <taxon>Bacillariophycidae</taxon>
        <taxon>Naviculales</taxon>
        <taxon>Phaeodactylaceae</taxon>
        <taxon>Phaeodactylum</taxon>
    </lineage>
</organism>
<evidence type="ECO:0000313" key="2">
    <source>
        <dbReference type="EMBL" id="CAG9279268.1"/>
    </source>
</evidence>
<name>A0A8J9X0Z3_PHATR</name>
<protein>
    <recommendedName>
        <fullName evidence="1">DUF6824 domain-containing protein</fullName>
    </recommendedName>
</protein>
<dbReference type="InterPro" id="IPR049227">
    <property type="entry name" value="DUF6824"/>
</dbReference>
<feature type="domain" description="DUF6824" evidence="1">
    <location>
        <begin position="34"/>
        <end position="116"/>
    </location>
</feature>
<accession>A0A8J9X0Z3</accession>
<proteinExistence type="predicted"/>
<evidence type="ECO:0000259" key="1">
    <source>
        <dbReference type="Pfam" id="PF20710"/>
    </source>
</evidence>
<reference evidence="2" key="1">
    <citation type="submission" date="2022-02" db="EMBL/GenBank/DDBJ databases">
        <authorList>
            <person name="Giguere J D."/>
        </authorList>
    </citation>
    <scope>NUCLEOTIDE SEQUENCE</scope>
    <source>
        <strain evidence="2">CCAP 1055/1</strain>
    </source>
</reference>
<dbReference type="Pfam" id="PF20710">
    <property type="entry name" value="DUF6824"/>
    <property type="match status" value="1"/>
</dbReference>
<dbReference type="Proteomes" id="UP000836788">
    <property type="component" value="Chromosome 11"/>
</dbReference>
<dbReference type="AlphaFoldDB" id="A0A8J9X0Z3"/>
<dbReference type="EMBL" id="OU594952">
    <property type="protein sequence ID" value="CAG9279268.1"/>
    <property type="molecule type" value="Genomic_DNA"/>
</dbReference>
<sequence>MTFSCADRSTTMFPAFIPHGRQPTMEATTITPNDVLCGKDKTYGRHPGNQVFRQLIEASAHRYGTAQLKQEKMDMTQEIVQNMKEIYHARFLTLKGGEWHEISFGAARDKVSHALRFAAKQSSRESSPVSGDSNVIVIPSSSVFPQPDRDTVTTQFPALSNIVQRQQELLRHQQGTDDLADYHDITPIALSRNYSMTASEEQSHAFDTLRSSDMTDLLASSMDEDEWEIVRSMAQS</sequence>
<gene>
    <name evidence="2" type="ORF">PTTT1_LOCUS9544</name>
</gene>